<gene>
    <name evidence="3" type="ORF">S01H4_60601</name>
</gene>
<dbReference type="EMBL" id="BART01035770">
    <property type="protein sequence ID" value="GAH17177.1"/>
    <property type="molecule type" value="Genomic_DNA"/>
</dbReference>
<dbReference type="Pfam" id="PF13432">
    <property type="entry name" value="TPR_16"/>
    <property type="match status" value="1"/>
</dbReference>
<protein>
    <submittedName>
        <fullName evidence="3">Uncharacterized protein</fullName>
    </submittedName>
</protein>
<sequence length="174" mass="19524">EQAFDLAQKVLDRGDSDAGAHFLIGYAYSRKGQFDKAISELEIARDLFPNNADINAGLGTILNDAGKPEEAISVLKNAIRLNPIPPGWYLGRLGDGYRLTRQYEKAVHKYKEAIQLQPDDMISHLTLALCYVKLGREADAHAEAKEVLRINPKFSAESYAKHIPLKDEGFWPEW</sequence>
<dbReference type="Gene3D" id="1.25.40.10">
    <property type="entry name" value="Tetratricopeptide repeat domain"/>
    <property type="match status" value="2"/>
</dbReference>
<dbReference type="InterPro" id="IPR019734">
    <property type="entry name" value="TPR_rpt"/>
</dbReference>
<dbReference type="SUPFAM" id="SSF48452">
    <property type="entry name" value="TPR-like"/>
    <property type="match status" value="1"/>
</dbReference>
<dbReference type="PANTHER" id="PTHR44943">
    <property type="entry name" value="CELLULOSE SYNTHASE OPERON PROTEIN C"/>
    <property type="match status" value="1"/>
</dbReference>
<dbReference type="InterPro" id="IPR011990">
    <property type="entry name" value="TPR-like_helical_dom_sf"/>
</dbReference>
<name>X1DA97_9ZZZZ</name>
<dbReference type="PANTHER" id="PTHR44943:SF8">
    <property type="entry name" value="TPR REPEAT-CONTAINING PROTEIN MJ0263"/>
    <property type="match status" value="1"/>
</dbReference>
<evidence type="ECO:0000313" key="3">
    <source>
        <dbReference type="EMBL" id="GAH17177.1"/>
    </source>
</evidence>
<dbReference type="Pfam" id="PF13414">
    <property type="entry name" value="TPR_11"/>
    <property type="match status" value="1"/>
</dbReference>
<organism evidence="3">
    <name type="scientific">marine sediment metagenome</name>
    <dbReference type="NCBI Taxonomy" id="412755"/>
    <lineage>
        <taxon>unclassified sequences</taxon>
        <taxon>metagenomes</taxon>
        <taxon>ecological metagenomes</taxon>
    </lineage>
</organism>
<keyword evidence="2" id="KW-0802">TPR repeat</keyword>
<dbReference type="InterPro" id="IPR051685">
    <property type="entry name" value="Ycf3/AcsC/BcsC/TPR_MFPF"/>
</dbReference>
<keyword evidence="1" id="KW-0677">Repeat</keyword>
<proteinExistence type="predicted"/>
<evidence type="ECO:0000256" key="2">
    <source>
        <dbReference type="ARBA" id="ARBA00022803"/>
    </source>
</evidence>
<feature type="non-terminal residue" evidence="3">
    <location>
        <position position="1"/>
    </location>
</feature>
<comment type="caution">
    <text evidence="3">The sequence shown here is derived from an EMBL/GenBank/DDBJ whole genome shotgun (WGS) entry which is preliminary data.</text>
</comment>
<evidence type="ECO:0000256" key="1">
    <source>
        <dbReference type="ARBA" id="ARBA00022737"/>
    </source>
</evidence>
<dbReference type="PROSITE" id="PS50005">
    <property type="entry name" value="TPR"/>
    <property type="match status" value="3"/>
</dbReference>
<reference evidence="3" key="1">
    <citation type="journal article" date="2014" name="Front. Microbiol.">
        <title>High frequency of phylogenetically diverse reductive dehalogenase-homologous genes in deep subseafloor sedimentary metagenomes.</title>
        <authorList>
            <person name="Kawai M."/>
            <person name="Futagami T."/>
            <person name="Toyoda A."/>
            <person name="Takaki Y."/>
            <person name="Nishi S."/>
            <person name="Hori S."/>
            <person name="Arai W."/>
            <person name="Tsubouchi T."/>
            <person name="Morono Y."/>
            <person name="Uchiyama I."/>
            <person name="Ito T."/>
            <person name="Fujiyama A."/>
            <person name="Inagaki F."/>
            <person name="Takami H."/>
        </authorList>
    </citation>
    <scope>NUCLEOTIDE SEQUENCE</scope>
    <source>
        <strain evidence="3">Expedition CK06-06</strain>
    </source>
</reference>
<dbReference type="SMART" id="SM00028">
    <property type="entry name" value="TPR"/>
    <property type="match status" value="4"/>
</dbReference>
<accession>X1DA97</accession>
<dbReference type="AlphaFoldDB" id="X1DA97"/>